<dbReference type="EMBL" id="JBIRYO010000002">
    <property type="protein sequence ID" value="MFI2472350.1"/>
    <property type="molecule type" value="Genomic_DNA"/>
</dbReference>
<name>A0ABW7WU42_9NOCA</name>
<dbReference type="InterPro" id="IPR035944">
    <property type="entry name" value="YfbM-like_sf"/>
</dbReference>
<dbReference type="RefSeq" id="WP_397090867.1">
    <property type="nucleotide sequence ID" value="NZ_JBIRYO010000002.1"/>
</dbReference>
<organism evidence="1 2">
    <name type="scientific">Nocardia xishanensis</name>
    <dbReference type="NCBI Taxonomy" id="238964"/>
    <lineage>
        <taxon>Bacteria</taxon>
        <taxon>Bacillati</taxon>
        <taxon>Actinomycetota</taxon>
        <taxon>Actinomycetes</taxon>
        <taxon>Mycobacteriales</taxon>
        <taxon>Nocardiaceae</taxon>
        <taxon>Nocardia</taxon>
    </lineage>
</organism>
<protein>
    <submittedName>
        <fullName evidence="1">DUF1877 family protein</fullName>
    </submittedName>
</protein>
<reference evidence="1 2" key="1">
    <citation type="submission" date="2024-10" db="EMBL/GenBank/DDBJ databases">
        <title>The Natural Products Discovery Center: Release of the First 8490 Sequenced Strains for Exploring Actinobacteria Biosynthetic Diversity.</title>
        <authorList>
            <person name="Kalkreuter E."/>
            <person name="Kautsar S.A."/>
            <person name="Yang D."/>
            <person name="Bader C.D."/>
            <person name="Teijaro C.N."/>
            <person name="Fluegel L."/>
            <person name="Davis C.M."/>
            <person name="Simpson J.R."/>
            <person name="Lauterbach L."/>
            <person name="Steele A.D."/>
            <person name="Gui C."/>
            <person name="Meng S."/>
            <person name="Li G."/>
            <person name="Viehrig K."/>
            <person name="Ye F."/>
            <person name="Su P."/>
            <person name="Kiefer A.F."/>
            <person name="Nichols A."/>
            <person name="Cepeda A.J."/>
            <person name="Yan W."/>
            <person name="Fan B."/>
            <person name="Jiang Y."/>
            <person name="Adhikari A."/>
            <person name="Zheng C.-J."/>
            <person name="Schuster L."/>
            <person name="Cowan T.M."/>
            <person name="Smanski M.J."/>
            <person name="Chevrette M.G."/>
            <person name="De Carvalho L.P.S."/>
            <person name="Shen B."/>
        </authorList>
    </citation>
    <scope>NUCLEOTIDE SEQUENCE [LARGE SCALE GENOMIC DNA]</scope>
    <source>
        <strain evidence="1 2">NPDC019275</strain>
    </source>
</reference>
<comment type="caution">
    <text evidence="1">The sequence shown here is derived from an EMBL/GenBank/DDBJ whole genome shotgun (WGS) entry which is preliminary data.</text>
</comment>
<sequence length="161" mass="17790">MAQSTWLQLVSGEEIQELRADPRRINRLDKPDWYSTRFGAALNYFLTGDPWPGPDDHELWPVLGGTETIACPTLENNAFMVVASDVAAQLAARLATVDLASVEAAVGQADFDELVDEQELYELELITPEEAPEIIVSEITRLTAFYAKARASQLGVVMYTS</sequence>
<keyword evidence="2" id="KW-1185">Reference proteome</keyword>
<proteinExistence type="predicted"/>
<dbReference type="Gene3D" id="3.40.1760.10">
    <property type="entry name" value="YfbM-like super family"/>
    <property type="match status" value="1"/>
</dbReference>
<dbReference type="Proteomes" id="UP001611415">
    <property type="component" value="Unassembled WGS sequence"/>
</dbReference>
<dbReference type="Pfam" id="PF08974">
    <property type="entry name" value="DUF1877"/>
    <property type="match status" value="1"/>
</dbReference>
<gene>
    <name evidence="1" type="ORF">ACH49W_03140</name>
</gene>
<evidence type="ECO:0000313" key="2">
    <source>
        <dbReference type="Proteomes" id="UP001611415"/>
    </source>
</evidence>
<evidence type="ECO:0000313" key="1">
    <source>
        <dbReference type="EMBL" id="MFI2472350.1"/>
    </source>
</evidence>
<accession>A0ABW7WU42</accession>
<dbReference type="InterPro" id="IPR015068">
    <property type="entry name" value="DUF1877"/>
</dbReference>